<dbReference type="SUPFAM" id="SSF46785">
    <property type="entry name" value="Winged helix' DNA-binding domain"/>
    <property type="match status" value="1"/>
</dbReference>
<dbReference type="Pfam" id="PF13601">
    <property type="entry name" value="HTH_34"/>
    <property type="match status" value="1"/>
</dbReference>
<gene>
    <name evidence="2" type="ORF">GCM10022222_83070</name>
</gene>
<dbReference type="PANTHER" id="PTHR37318">
    <property type="entry name" value="BSL7504 PROTEIN"/>
    <property type="match status" value="1"/>
</dbReference>
<dbReference type="InterPro" id="IPR036390">
    <property type="entry name" value="WH_DNA-bd_sf"/>
</dbReference>
<dbReference type="InterPro" id="IPR027395">
    <property type="entry name" value="WH_DNA-bd_dom"/>
</dbReference>
<comment type="caution">
    <text evidence="2">The sequence shown here is derived from an EMBL/GenBank/DDBJ whole genome shotgun (WGS) entry which is preliminary data.</text>
</comment>
<dbReference type="Gene3D" id="1.10.10.10">
    <property type="entry name" value="Winged helix-like DNA-binding domain superfamily/Winged helix DNA-binding domain"/>
    <property type="match status" value="1"/>
</dbReference>
<evidence type="ECO:0000259" key="1">
    <source>
        <dbReference type="Pfam" id="PF13601"/>
    </source>
</evidence>
<evidence type="ECO:0000313" key="2">
    <source>
        <dbReference type="EMBL" id="GAA3585823.1"/>
    </source>
</evidence>
<dbReference type="InterPro" id="IPR036388">
    <property type="entry name" value="WH-like_DNA-bd_sf"/>
</dbReference>
<name>A0ABP6YL12_9PSEU</name>
<dbReference type="EMBL" id="BAAAZN010000031">
    <property type="protein sequence ID" value="GAA3585823.1"/>
    <property type="molecule type" value="Genomic_DNA"/>
</dbReference>
<feature type="domain" description="Winged helix DNA-binding" evidence="1">
    <location>
        <begin position="18"/>
        <end position="93"/>
    </location>
</feature>
<dbReference type="Proteomes" id="UP001500689">
    <property type="component" value="Unassembled WGS sequence"/>
</dbReference>
<dbReference type="RefSeq" id="WP_344869063.1">
    <property type="nucleotide sequence ID" value="NZ_BAAAZN010000031.1"/>
</dbReference>
<protein>
    <recommendedName>
        <fullName evidence="1">Winged helix DNA-binding domain-containing protein</fullName>
    </recommendedName>
</protein>
<evidence type="ECO:0000313" key="3">
    <source>
        <dbReference type="Proteomes" id="UP001500689"/>
    </source>
</evidence>
<keyword evidence="3" id="KW-1185">Reference proteome</keyword>
<accession>A0ABP6YL12</accession>
<reference evidence="3" key="1">
    <citation type="journal article" date="2019" name="Int. J. Syst. Evol. Microbiol.">
        <title>The Global Catalogue of Microorganisms (GCM) 10K type strain sequencing project: providing services to taxonomists for standard genome sequencing and annotation.</title>
        <authorList>
            <consortium name="The Broad Institute Genomics Platform"/>
            <consortium name="The Broad Institute Genome Sequencing Center for Infectious Disease"/>
            <person name="Wu L."/>
            <person name="Ma J."/>
        </authorList>
    </citation>
    <scope>NUCLEOTIDE SEQUENCE [LARGE SCALE GENOMIC DNA]</scope>
    <source>
        <strain evidence="3">JCM 16898</strain>
    </source>
</reference>
<proteinExistence type="predicted"/>
<sequence length="102" mass="11208">MTAAPRPAPDRLLTDPARLAIMSVLCSVDWCDFAFLRGSVGLSETALSRHLDALNGSAYQRRERLGRSPRISVHATDAGRDRFHHHVEGLHELAEHTPPASS</sequence>
<organism evidence="2 3">
    <name type="scientific">Amycolatopsis ultiminotia</name>
    <dbReference type="NCBI Taxonomy" id="543629"/>
    <lineage>
        <taxon>Bacteria</taxon>
        <taxon>Bacillati</taxon>
        <taxon>Actinomycetota</taxon>
        <taxon>Actinomycetes</taxon>
        <taxon>Pseudonocardiales</taxon>
        <taxon>Pseudonocardiaceae</taxon>
        <taxon>Amycolatopsis</taxon>
    </lineage>
</organism>
<dbReference type="PANTHER" id="PTHR37318:SF1">
    <property type="entry name" value="BSL7504 PROTEIN"/>
    <property type="match status" value="1"/>
</dbReference>